<dbReference type="EMBL" id="JAIWYP010000010">
    <property type="protein sequence ID" value="KAH3747027.1"/>
    <property type="molecule type" value="Genomic_DNA"/>
</dbReference>
<gene>
    <name evidence="2" type="ORF">DPMN_181448</name>
</gene>
<evidence type="ECO:0000313" key="3">
    <source>
        <dbReference type="Proteomes" id="UP000828390"/>
    </source>
</evidence>
<organism evidence="2 3">
    <name type="scientific">Dreissena polymorpha</name>
    <name type="common">Zebra mussel</name>
    <name type="synonym">Mytilus polymorpha</name>
    <dbReference type="NCBI Taxonomy" id="45954"/>
    <lineage>
        <taxon>Eukaryota</taxon>
        <taxon>Metazoa</taxon>
        <taxon>Spiralia</taxon>
        <taxon>Lophotrochozoa</taxon>
        <taxon>Mollusca</taxon>
        <taxon>Bivalvia</taxon>
        <taxon>Autobranchia</taxon>
        <taxon>Heteroconchia</taxon>
        <taxon>Euheterodonta</taxon>
        <taxon>Imparidentia</taxon>
        <taxon>Neoheterodontei</taxon>
        <taxon>Myida</taxon>
        <taxon>Dreissenoidea</taxon>
        <taxon>Dreissenidae</taxon>
        <taxon>Dreissena</taxon>
    </lineage>
</organism>
<evidence type="ECO:0000256" key="1">
    <source>
        <dbReference type="SAM" id="SignalP"/>
    </source>
</evidence>
<reference evidence="2" key="2">
    <citation type="submission" date="2020-11" db="EMBL/GenBank/DDBJ databases">
        <authorList>
            <person name="McCartney M.A."/>
            <person name="Auch B."/>
            <person name="Kono T."/>
            <person name="Mallez S."/>
            <person name="Becker A."/>
            <person name="Gohl D.M."/>
            <person name="Silverstein K.A.T."/>
            <person name="Koren S."/>
            <person name="Bechman K.B."/>
            <person name="Herman A."/>
            <person name="Abrahante J.E."/>
            <person name="Garbe J."/>
        </authorList>
    </citation>
    <scope>NUCLEOTIDE SEQUENCE</scope>
    <source>
        <strain evidence="2">Duluth1</strain>
        <tissue evidence="2">Whole animal</tissue>
    </source>
</reference>
<sequence>MYSNIIIEVAFILISQCTLYTCAQHHLEYQFSQAASKLPENRRSVRNGNILVPHLNEADELTVSVCLHERTVIELNNVTYSQDGGADVIGVYLDGNEVGTFQTHSSSDWGKFWEISHTSGFVGRSGMLQSGKHEIRLKVLNSMDCFGVDVWSMQVSVFTIVNPTSVWCDSGYKLATKKWECMSEEEKSLLAQQDSTSTPTTFSTTTETPTFARLTQHSFRSDCVDRKNIRIAFTTRDLARTELTFRQQGDLQAVVNSSHQSTPRFCDTDIWQIGNIDNDNRELSSIYEGTELHINITNVENPGSKFPIKLLPFVTSDIYIHYVLPHEIEMRQGSAFLTLGLINLTKSVEIGMRYFDHRINEFSNSHVVHFNRIYQVMGWNIPMLGATGGEQHSIHLHFETEANLIMFDFLKMQFNKRDRRLINEIVARKGAWIVRGFRTADTAGTGMRISVNNATATDNYEDVMLLYQRSPFSLYETVAKISSNGMIYPYKMFHVSVGELERLLKDVTGIYVTSNADVSSLPVQAGVQTIDVRTDTGEVVVKYRDESTLTFSLTSTLSFTKLTIISYSAPGNDLNIGRRGPQTLVFCSTNANHRYNAVDTISTGSRDRDILGDIEPLSRQYSYVISKKSGNTLFYANNFIEIDFPN</sequence>
<protein>
    <submittedName>
        <fullName evidence="2">Uncharacterized protein</fullName>
    </submittedName>
</protein>
<dbReference type="Proteomes" id="UP000828390">
    <property type="component" value="Unassembled WGS sequence"/>
</dbReference>
<dbReference type="SUPFAM" id="SSF49785">
    <property type="entry name" value="Galactose-binding domain-like"/>
    <property type="match status" value="1"/>
</dbReference>
<name>A0A9D4I5B9_DREPO</name>
<feature type="chain" id="PRO_5039725509" evidence="1">
    <location>
        <begin position="24"/>
        <end position="646"/>
    </location>
</feature>
<dbReference type="AlphaFoldDB" id="A0A9D4I5B9"/>
<proteinExistence type="predicted"/>
<keyword evidence="1" id="KW-0732">Signal</keyword>
<feature type="signal peptide" evidence="1">
    <location>
        <begin position="1"/>
        <end position="23"/>
    </location>
</feature>
<evidence type="ECO:0000313" key="2">
    <source>
        <dbReference type="EMBL" id="KAH3747027.1"/>
    </source>
</evidence>
<dbReference type="InterPro" id="IPR008979">
    <property type="entry name" value="Galactose-bd-like_sf"/>
</dbReference>
<keyword evidence="3" id="KW-1185">Reference proteome</keyword>
<accession>A0A9D4I5B9</accession>
<reference evidence="2" key="1">
    <citation type="journal article" date="2019" name="bioRxiv">
        <title>The Genome of the Zebra Mussel, Dreissena polymorpha: A Resource for Invasive Species Research.</title>
        <authorList>
            <person name="McCartney M.A."/>
            <person name="Auch B."/>
            <person name="Kono T."/>
            <person name="Mallez S."/>
            <person name="Zhang Y."/>
            <person name="Obille A."/>
            <person name="Becker A."/>
            <person name="Abrahante J.E."/>
            <person name="Garbe J."/>
            <person name="Badalamenti J.P."/>
            <person name="Herman A."/>
            <person name="Mangelson H."/>
            <person name="Liachko I."/>
            <person name="Sullivan S."/>
            <person name="Sone E.D."/>
            <person name="Koren S."/>
            <person name="Silverstein K.A.T."/>
            <person name="Beckman K.B."/>
            <person name="Gohl D.M."/>
        </authorList>
    </citation>
    <scope>NUCLEOTIDE SEQUENCE</scope>
    <source>
        <strain evidence="2">Duluth1</strain>
        <tissue evidence="2">Whole animal</tissue>
    </source>
</reference>
<comment type="caution">
    <text evidence="2">The sequence shown here is derived from an EMBL/GenBank/DDBJ whole genome shotgun (WGS) entry which is preliminary data.</text>
</comment>